<evidence type="ECO:0000313" key="1">
    <source>
        <dbReference type="EMBL" id="ERT46446.1"/>
    </source>
</evidence>
<dbReference type="InterPro" id="IPR014061">
    <property type="entry name" value="BrxL-like"/>
</dbReference>
<reference evidence="1" key="1">
    <citation type="submission" date="2013-10" db="EMBL/GenBank/DDBJ databases">
        <title>The Genome Sequence of Fusobacterium nucleatum CTI-6.</title>
        <authorList>
            <consortium name="The Broad Institute Genomics Platform"/>
            <person name="Earl A."/>
            <person name="Ward D."/>
            <person name="Feldgarden M."/>
            <person name="Gevers D."/>
            <person name="Kostic A."/>
            <person name="Garrett W."/>
            <person name="Young S.K."/>
            <person name="Zeng Q."/>
            <person name="Gargeya S."/>
            <person name="Fitzgerald M."/>
            <person name="Abouelleil A."/>
            <person name="Alvarado L."/>
            <person name="Berlin A.M."/>
            <person name="Chapman S.B."/>
            <person name="Gainer-Dewar J."/>
            <person name="Goldberg J."/>
            <person name="Gnerre S."/>
            <person name="Griggs A."/>
            <person name="Gujja S."/>
            <person name="Hansen M."/>
            <person name="Howarth C."/>
            <person name="Imamovic A."/>
            <person name="Ireland A."/>
            <person name="Larimer J."/>
            <person name="McCowan C."/>
            <person name="Murphy C."/>
            <person name="Pearson M."/>
            <person name="Poon T.W."/>
            <person name="Priest M."/>
            <person name="Roberts A."/>
            <person name="Saif S."/>
            <person name="Shea T."/>
            <person name="Sykes S."/>
            <person name="Wortman J."/>
            <person name="Nusbaum C."/>
            <person name="Birren B."/>
        </authorList>
    </citation>
    <scope>NUCLEOTIDE SEQUENCE [LARGE SCALE GENOMIC DNA]</scope>
    <source>
        <strain evidence="1">CTI-6</strain>
    </source>
</reference>
<dbReference type="PATRIC" id="fig|1316587.3.peg.1894"/>
<gene>
    <name evidence="1" type="ORF">HMPREF1767_01904</name>
</gene>
<dbReference type="Pfam" id="PF13337">
    <property type="entry name" value="BrxL_ATPase"/>
    <property type="match status" value="1"/>
</dbReference>
<dbReference type="AlphaFoldDB" id="U7TSN1"/>
<comment type="caution">
    <text evidence="1">The sequence shown here is derived from an EMBL/GenBank/DDBJ whole genome shotgun (WGS) entry which is preliminary data.</text>
</comment>
<proteinExistence type="predicted"/>
<name>U7TSN1_FUSNU</name>
<organism evidence="1">
    <name type="scientific">Fusobacterium nucleatum CTI-6</name>
    <dbReference type="NCBI Taxonomy" id="1316587"/>
    <lineage>
        <taxon>Bacteria</taxon>
        <taxon>Fusobacteriati</taxon>
        <taxon>Fusobacteriota</taxon>
        <taxon>Fusobacteriia</taxon>
        <taxon>Fusobacteriales</taxon>
        <taxon>Fusobacteriaceae</taxon>
        <taxon>Fusobacterium</taxon>
    </lineage>
</organism>
<dbReference type="EMBL" id="AXNV01000021">
    <property type="protein sequence ID" value="ERT46446.1"/>
    <property type="molecule type" value="Genomic_DNA"/>
</dbReference>
<accession>U7TSN1</accession>
<protein>
    <submittedName>
        <fullName evidence="1">Uncharacterized protein</fullName>
    </submittedName>
</protein>
<sequence length="529" mass="62010">MGRKKENNLSLINSTETMEKATYGISFSKTQHIECKGNINYLEEYEDFIKDMNFSERINLLLNSTGISSDNLFYTKMISLMKLLILLEENLGIFLVGEKCMAKSSTYSMIFDDLCLVKSNLPTRPWLQGNANKDVENETKIPLEENVIIFEEVANNTESEVKEIVEYLKEIIESGKFLKNNKQSTETKASFAIIGNNDSSFKNLEDLGRYKLLKHLPKTIYENEALFDRFPFIFPHYSAILGEIKFTENNIDIIPIKILENIIKELRKKEIFSNLSLTEIDKAKLEGRNRKIIAKVISMFTKLLFPEKLEKLNLDDWFVKGITEIILHFRSLTSNKVYIPFNKDSATFILYFLGFDINQIDWILFDKERIIVKKLGENFISKIALTEYGVKQNEKEYNFYFENPQYKNEIMRIISIEENKKILKQEIGNYYSKKVIYYIKSYNPEDISSEEKNKQIIQDIQDSVDRTRQIEWIEEFIGVPNFMLKEAEKISKAIFNTINKKISRRNIVLIDGDIKFLNFSELIEEKKTM</sequence>